<sequence length="103" mass="10740">MAAAVRDAAEFLDVDVDELAGTVTFVTADWFAGGPVEGGQGGQMVPHESVEAAMPVLAASRTGPMRCSRRSRTTCSSTVAGVCRGDRSGRLERSCIPAAPSRR</sequence>
<proteinExistence type="predicted"/>
<reference evidence="1 2" key="1">
    <citation type="journal article" date="2019" name="Int. J. Syst. Evol. Microbiol.">
        <title>The Global Catalogue of Microorganisms (GCM) 10K type strain sequencing project: providing services to taxonomists for standard genome sequencing and annotation.</title>
        <authorList>
            <consortium name="The Broad Institute Genomics Platform"/>
            <consortium name="The Broad Institute Genome Sequencing Center for Infectious Disease"/>
            <person name="Wu L."/>
            <person name="Ma J."/>
        </authorList>
    </citation>
    <scope>NUCLEOTIDE SEQUENCE [LARGE SCALE GENOMIC DNA]</scope>
    <source>
        <strain evidence="1 2">JCM 11756</strain>
    </source>
</reference>
<keyword evidence="2" id="KW-1185">Reference proteome</keyword>
<gene>
    <name evidence="1" type="ORF">GCM10009601_44650</name>
</gene>
<dbReference type="Proteomes" id="UP001500973">
    <property type="component" value="Unassembled WGS sequence"/>
</dbReference>
<evidence type="ECO:0000313" key="2">
    <source>
        <dbReference type="Proteomes" id="UP001500973"/>
    </source>
</evidence>
<name>A0ABN1Z471_9ACTN</name>
<protein>
    <submittedName>
        <fullName evidence="1">Uncharacterized protein</fullName>
    </submittedName>
</protein>
<accession>A0ABN1Z471</accession>
<organism evidence="1 2">
    <name type="scientific">Streptomyces thermospinosisporus</name>
    <dbReference type="NCBI Taxonomy" id="161482"/>
    <lineage>
        <taxon>Bacteria</taxon>
        <taxon>Bacillati</taxon>
        <taxon>Actinomycetota</taxon>
        <taxon>Actinomycetes</taxon>
        <taxon>Kitasatosporales</taxon>
        <taxon>Streptomycetaceae</taxon>
        <taxon>Streptomyces</taxon>
    </lineage>
</organism>
<evidence type="ECO:0000313" key="1">
    <source>
        <dbReference type="EMBL" id="GAA1429405.1"/>
    </source>
</evidence>
<dbReference type="EMBL" id="BAAAIZ010000069">
    <property type="protein sequence ID" value="GAA1429405.1"/>
    <property type="molecule type" value="Genomic_DNA"/>
</dbReference>
<comment type="caution">
    <text evidence="1">The sequence shown here is derived from an EMBL/GenBank/DDBJ whole genome shotgun (WGS) entry which is preliminary data.</text>
</comment>